<dbReference type="PANTHER" id="PTHR42870:SF1">
    <property type="entry name" value="NON-SPECIFIC LIPID-TRANSFER PROTEIN-LIKE 2"/>
    <property type="match status" value="1"/>
</dbReference>
<dbReference type="HOGENOM" id="CLU_035425_2_1_5"/>
<dbReference type="InterPro" id="IPR016039">
    <property type="entry name" value="Thiolase-like"/>
</dbReference>
<proteinExistence type="predicted"/>
<dbReference type="NCBIfam" id="NF004811">
    <property type="entry name" value="PRK06158.1"/>
    <property type="match status" value="1"/>
</dbReference>
<evidence type="ECO:0000313" key="3">
    <source>
        <dbReference type="Proteomes" id="UP000006180"/>
    </source>
</evidence>
<protein>
    <recommendedName>
        <fullName evidence="1">Thiolase C-terminal domain-containing protein</fullName>
    </recommendedName>
</protein>
<dbReference type="RefSeq" id="WP_014762519.1">
    <property type="nucleotide sequence ID" value="NC_018000.1"/>
</dbReference>
<dbReference type="CDD" id="cd00829">
    <property type="entry name" value="SCP-x_thiolase"/>
    <property type="match status" value="1"/>
</dbReference>
<dbReference type="Gene3D" id="3.40.47.10">
    <property type="match status" value="1"/>
</dbReference>
<dbReference type="eggNOG" id="COG0183">
    <property type="taxonomic scope" value="Bacteria"/>
</dbReference>
<accession>I3X382</accession>
<evidence type="ECO:0000313" key="2">
    <source>
        <dbReference type="EMBL" id="AFL50338.1"/>
    </source>
</evidence>
<feature type="domain" description="Thiolase C-terminal" evidence="1">
    <location>
        <begin position="246"/>
        <end position="388"/>
    </location>
</feature>
<dbReference type="EMBL" id="CP003563">
    <property type="protein sequence ID" value="AFL50338.1"/>
    <property type="molecule type" value="Genomic_DNA"/>
</dbReference>
<dbReference type="KEGG" id="sfd:USDA257_c17500"/>
<dbReference type="PIRSF" id="PIRSF000429">
    <property type="entry name" value="Ac-CoA_Ac_transf"/>
    <property type="match status" value="1"/>
</dbReference>
<dbReference type="Proteomes" id="UP000006180">
    <property type="component" value="Chromosome"/>
</dbReference>
<evidence type="ECO:0000259" key="1">
    <source>
        <dbReference type="Pfam" id="PF22691"/>
    </source>
</evidence>
<dbReference type="SUPFAM" id="SSF53901">
    <property type="entry name" value="Thiolase-like"/>
    <property type="match status" value="2"/>
</dbReference>
<gene>
    <name evidence="2" type="ORF">USDA257_c17500</name>
</gene>
<dbReference type="InterPro" id="IPR055140">
    <property type="entry name" value="Thiolase_C_2"/>
</dbReference>
<dbReference type="PATRIC" id="fig|1185652.3.peg.1811"/>
<name>I3X382_SINF2</name>
<dbReference type="AlphaFoldDB" id="I3X382"/>
<dbReference type="InterPro" id="IPR002155">
    <property type="entry name" value="Thiolase"/>
</dbReference>
<dbReference type="STRING" id="1185652.USDA257_c17500"/>
<reference evidence="2 3" key="1">
    <citation type="journal article" date="2012" name="J. Bacteriol.">
        <title>Complete genome sequence of the broad-host-range strain Sinorhizobium fredii USDA257.</title>
        <authorList>
            <person name="Schuldes J."/>
            <person name="Rodriguez Orbegoso M."/>
            <person name="Schmeisser C."/>
            <person name="Krishnan H.B."/>
            <person name="Daniel R."/>
            <person name="Streit W.R."/>
        </authorList>
    </citation>
    <scope>NUCLEOTIDE SEQUENCE [LARGE SCALE GENOMIC DNA]</scope>
    <source>
        <strain evidence="2 3">USDA 257</strain>
    </source>
</reference>
<dbReference type="Pfam" id="PF22691">
    <property type="entry name" value="Thiolase_C_1"/>
    <property type="match status" value="1"/>
</dbReference>
<sequence>MPKERFPSGAAAIVGAFESPRRKAPGIHPYQIHAEVVAEALADAGLTLSDVDGFATAASFPSEAGWQLNVVEVAEYVGINPSWVCSTDIGGAAPLSHVGNAVAAIEAGLCQTVVISYASSGRSWPLPATDFNTGQTGPGELEVPYGVSTISAYALAATRYMHQYGLRSEELAQIAVQARRYANLNPQAMYRDLITVDDVLSSPMISTPLRKLDCCVVSDSGGAIVVTSKEQSRDTRRGGPLVLGFGEAVSHSQMNQMRDLTTTSAEFSGRRAFESAGLSPNDIKVAQIYDSFTITVALSLEALGFVPKGEVGRFIADGGIAPGGRLPINTDGGGLSSNHAGRRGMFAIIEAVRQLRGESPGLQLENSELCLVNGTGGWLSATSTLILGGNNV</sequence>
<dbReference type="PANTHER" id="PTHR42870">
    <property type="entry name" value="ACETYL-COA C-ACETYLTRANSFERASE"/>
    <property type="match status" value="1"/>
</dbReference>
<dbReference type="GO" id="GO:0003988">
    <property type="term" value="F:acetyl-CoA C-acyltransferase activity"/>
    <property type="evidence" value="ECO:0007669"/>
    <property type="project" value="UniProtKB-ARBA"/>
</dbReference>
<organism evidence="2 3">
    <name type="scientific">Sinorhizobium fredii (strain USDA 257)</name>
    <dbReference type="NCBI Taxonomy" id="1185652"/>
    <lineage>
        <taxon>Bacteria</taxon>
        <taxon>Pseudomonadati</taxon>
        <taxon>Pseudomonadota</taxon>
        <taxon>Alphaproteobacteria</taxon>
        <taxon>Hyphomicrobiales</taxon>
        <taxon>Rhizobiaceae</taxon>
        <taxon>Sinorhizobium/Ensifer group</taxon>
        <taxon>Sinorhizobium</taxon>
    </lineage>
</organism>